<keyword evidence="7" id="KW-0997">Cell inner membrane</keyword>
<keyword evidence="9 12" id="KW-0653">Protein transport</keyword>
<sequence>MPFGRLERRAPARPMSDINMTPLIDVMLVLLVIFLVSAPLLTGRLGLRLPQADAPAAPPQAGALKLRLDAAGVLRIGEETVAPALLGARLRAVAARDPATEVHLQADREVAYGEVARLIAALQAAGLSRIAFITQAQP</sequence>
<evidence type="ECO:0000256" key="2">
    <source>
        <dbReference type="ARBA" id="ARBA00004249"/>
    </source>
</evidence>
<comment type="similarity">
    <text evidence="3 12">Belongs to the ExbD/TolR family.</text>
</comment>
<dbReference type="PANTHER" id="PTHR30558">
    <property type="entry name" value="EXBD MEMBRANE COMPONENT OF PMF-DRIVEN MACROMOLECULE IMPORT SYSTEM"/>
    <property type="match status" value="1"/>
</dbReference>
<dbReference type="Proteomes" id="UP000586093">
    <property type="component" value="Unassembled WGS sequence"/>
</dbReference>
<comment type="caution">
    <text evidence="14">The sequence shown here is derived from an EMBL/GenBank/DDBJ whole genome shotgun (WGS) entry which is preliminary data.</text>
</comment>
<dbReference type="AlphaFoldDB" id="A0A839HUL1"/>
<gene>
    <name evidence="14" type="ORF">H4F90_07820</name>
</gene>
<accession>A0A839HUL1</accession>
<keyword evidence="11 13" id="KW-0472">Membrane</keyword>
<dbReference type="InterPro" id="IPR003400">
    <property type="entry name" value="ExbD"/>
</dbReference>
<name>A0A839HUL1_9BURK</name>
<evidence type="ECO:0000313" key="15">
    <source>
        <dbReference type="Proteomes" id="UP000586093"/>
    </source>
</evidence>
<keyword evidence="6" id="KW-1003">Cell membrane</keyword>
<dbReference type="EMBL" id="JACIVI010000002">
    <property type="protein sequence ID" value="MBB1161884.1"/>
    <property type="molecule type" value="Genomic_DNA"/>
</dbReference>
<evidence type="ECO:0000256" key="10">
    <source>
        <dbReference type="ARBA" id="ARBA00022989"/>
    </source>
</evidence>
<evidence type="ECO:0000256" key="11">
    <source>
        <dbReference type="ARBA" id="ARBA00023136"/>
    </source>
</evidence>
<reference evidence="14 15" key="1">
    <citation type="submission" date="2020-08" db="EMBL/GenBank/DDBJ databases">
        <title>Aquariorum lacteus gen. nov., sp. nov., a new member of the family Comamonadaceae, isolated from freshwater aquarium.</title>
        <authorList>
            <person name="Chun S.-J."/>
        </authorList>
    </citation>
    <scope>NUCLEOTIDE SEQUENCE [LARGE SCALE GENOMIC DNA]</scope>
    <source>
        <strain evidence="14 15">SJAQ100</strain>
    </source>
</reference>
<dbReference type="Gene3D" id="3.30.420.270">
    <property type="match status" value="1"/>
</dbReference>
<keyword evidence="5 12" id="KW-0813">Transport</keyword>
<evidence type="ECO:0000256" key="3">
    <source>
        <dbReference type="ARBA" id="ARBA00005811"/>
    </source>
</evidence>
<proteinExistence type="inferred from homology"/>
<evidence type="ECO:0000256" key="12">
    <source>
        <dbReference type="RuleBase" id="RU003879"/>
    </source>
</evidence>
<evidence type="ECO:0000313" key="14">
    <source>
        <dbReference type="EMBL" id="MBB1161884.1"/>
    </source>
</evidence>
<keyword evidence="10 13" id="KW-1133">Transmembrane helix</keyword>
<protein>
    <submittedName>
        <fullName evidence="14">Biopolymer transporter ExbD</fullName>
    </submittedName>
</protein>
<dbReference type="RefSeq" id="WP_182663254.1">
    <property type="nucleotide sequence ID" value="NZ_JACIVI010000002.1"/>
</dbReference>
<feature type="transmembrane region" description="Helical" evidence="13">
    <location>
        <begin position="20"/>
        <end position="41"/>
    </location>
</feature>
<evidence type="ECO:0000256" key="1">
    <source>
        <dbReference type="ARBA" id="ARBA00003540"/>
    </source>
</evidence>
<dbReference type="PANTHER" id="PTHR30558:SF12">
    <property type="entry name" value="BIOPOLYMER TRANSPORT PROTEIN EXBD"/>
    <property type="match status" value="1"/>
</dbReference>
<evidence type="ECO:0000256" key="13">
    <source>
        <dbReference type="SAM" id="Phobius"/>
    </source>
</evidence>
<comment type="subcellular location">
    <subcellularLocation>
        <location evidence="2">Cell inner membrane</location>
        <topology evidence="2">Single-pass type II membrane protein</topology>
    </subcellularLocation>
    <subcellularLocation>
        <location evidence="12">Cell membrane</location>
        <topology evidence="12">Single-pass type II membrane protein</topology>
    </subcellularLocation>
</comment>
<keyword evidence="8 12" id="KW-0812">Transmembrane</keyword>
<evidence type="ECO:0000256" key="4">
    <source>
        <dbReference type="ARBA" id="ARBA00011471"/>
    </source>
</evidence>
<dbReference type="GO" id="GO:0015031">
    <property type="term" value="P:protein transport"/>
    <property type="evidence" value="ECO:0007669"/>
    <property type="project" value="UniProtKB-KW"/>
</dbReference>
<comment type="subunit">
    <text evidence="4">The accessory proteins ExbB and ExbD seem to form a complex with TonB.</text>
</comment>
<dbReference type="Pfam" id="PF02472">
    <property type="entry name" value="ExbD"/>
    <property type="match status" value="1"/>
</dbReference>
<dbReference type="GO" id="GO:0005886">
    <property type="term" value="C:plasma membrane"/>
    <property type="evidence" value="ECO:0007669"/>
    <property type="project" value="UniProtKB-SubCell"/>
</dbReference>
<comment type="function">
    <text evidence="1">Involved in the TonB-dependent energy-dependent transport of various receptor-bound substrates.</text>
</comment>
<evidence type="ECO:0000256" key="6">
    <source>
        <dbReference type="ARBA" id="ARBA00022475"/>
    </source>
</evidence>
<keyword evidence="15" id="KW-1185">Reference proteome</keyword>
<evidence type="ECO:0000256" key="9">
    <source>
        <dbReference type="ARBA" id="ARBA00022927"/>
    </source>
</evidence>
<evidence type="ECO:0000256" key="7">
    <source>
        <dbReference type="ARBA" id="ARBA00022519"/>
    </source>
</evidence>
<dbReference type="GO" id="GO:0022857">
    <property type="term" value="F:transmembrane transporter activity"/>
    <property type="evidence" value="ECO:0007669"/>
    <property type="project" value="InterPro"/>
</dbReference>
<evidence type="ECO:0000256" key="8">
    <source>
        <dbReference type="ARBA" id="ARBA00022692"/>
    </source>
</evidence>
<organism evidence="14 15">
    <name type="scientific">Aquariibacter albus</name>
    <dbReference type="NCBI Taxonomy" id="2759899"/>
    <lineage>
        <taxon>Bacteria</taxon>
        <taxon>Pseudomonadati</taxon>
        <taxon>Pseudomonadota</taxon>
        <taxon>Betaproteobacteria</taxon>
        <taxon>Burkholderiales</taxon>
        <taxon>Sphaerotilaceae</taxon>
        <taxon>Aquariibacter</taxon>
    </lineage>
</organism>
<evidence type="ECO:0000256" key="5">
    <source>
        <dbReference type="ARBA" id="ARBA00022448"/>
    </source>
</evidence>